<dbReference type="EMBL" id="FOGU01000003">
    <property type="protein sequence ID" value="SER82953.1"/>
    <property type="molecule type" value="Genomic_DNA"/>
</dbReference>
<dbReference type="InterPro" id="IPR001017">
    <property type="entry name" value="DH_E1"/>
</dbReference>
<comment type="similarity">
    <text evidence="3">Belongs to the alpha-ketoglutarate dehydrogenase family.</text>
</comment>
<evidence type="ECO:0000256" key="10">
    <source>
        <dbReference type="ARBA" id="ARBA00030680"/>
    </source>
</evidence>
<dbReference type="GO" id="GO:0006099">
    <property type="term" value="P:tricarboxylic acid cycle"/>
    <property type="evidence" value="ECO:0007669"/>
    <property type="project" value="TreeGrafter"/>
</dbReference>
<dbReference type="PIRSF" id="PIRSF000157">
    <property type="entry name" value="Oxoglu_dh_E1"/>
    <property type="match status" value="1"/>
</dbReference>
<dbReference type="InterPro" id="IPR005475">
    <property type="entry name" value="Transketolase-like_Pyr-bd"/>
</dbReference>
<dbReference type="InterPro" id="IPR042179">
    <property type="entry name" value="KGD_C_sf"/>
</dbReference>
<dbReference type="GO" id="GO:0005829">
    <property type="term" value="C:cytosol"/>
    <property type="evidence" value="ECO:0007669"/>
    <property type="project" value="TreeGrafter"/>
</dbReference>
<reference evidence="12 13" key="1">
    <citation type="submission" date="2016-10" db="EMBL/GenBank/DDBJ databases">
        <authorList>
            <person name="de Groot N.N."/>
        </authorList>
    </citation>
    <scope>NUCLEOTIDE SEQUENCE [LARGE SCALE GENOMIC DNA]</scope>
    <source>
        <strain evidence="12 13">DSM 23042</strain>
    </source>
</reference>
<dbReference type="PANTHER" id="PTHR23152">
    <property type="entry name" value="2-OXOGLUTARATE DEHYDROGENASE"/>
    <property type="match status" value="1"/>
</dbReference>
<dbReference type="Gene3D" id="3.40.50.11610">
    <property type="entry name" value="Multifunctional 2-oxoglutarate metabolism enzyme, C-terminal domain"/>
    <property type="match status" value="1"/>
</dbReference>
<name>A0A1H9SF12_9RHOB</name>
<organism evidence="12 13">
    <name type="scientific">Tranquillimonas rosea</name>
    <dbReference type="NCBI Taxonomy" id="641238"/>
    <lineage>
        <taxon>Bacteria</taxon>
        <taxon>Pseudomonadati</taxon>
        <taxon>Pseudomonadota</taxon>
        <taxon>Alphaproteobacteria</taxon>
        <taxon>Rhodobacterales</taxon>
        <taxon>Roseobacteraceae</taxon>
        <taxon>Tranquillimonas</taxon>
    </lineage>
</organism>
<dbReference type="Proteomes" id="UP000198885">
    <property type="component" value="Unassembled WGS sequence"/>
</dbReference>
<dbReference type="PANTHER" id="PTHR23152:SF4">
    <property type="entry name" value="2-OXOADIPATE DEHYDROGENASE COMPLEX COMPONENT E1"/>
    <property type="match status" value="1"/>
</dbReference>
<evidence type="ECO:0000256" key="3">
    <source>
        <dbReference type="ARBA" id="ARBA00006936"/>
    </source>
</evidence>
<feature type="domain" description="Transketolase-like pyrimidine-binding" evidence="11">
    <location>
        <begin position="641"/>
        <end position="834"/>
    </location>
</feature>
<comment type="function">
    <text evidence="2">E1 component of the 2-oxoglutarate dehydrogenase (OGDH) complex which catalyzes the decarboxylation of 2-oxoglutarate, the first step in the conversion of 2-oxoglutarate to succinyl-CoA and CO(2).</text>
</comment>
<dbReference type="GO" id="GO:0004591">
    <property type="term" value="F:oxoglutarate dehydrogenase (succinyl-transferring) activity"/>
    <property type="evidence" value="ECO:0007669"/>
    <property type="project" value="UniProtKB-EC"/>
</dbReference>
<evidence type="ECO:0000259" key="11">
    <source>
        <dbReference type="SMART" id="SM00861"/>
    </source>
</evidence>
<dbReference type="Gene3D" id="1.10.287.1150">
    <property type="entry name" value="TPP helical domain"/>
    <property type="match status" value="1"/>
</dbReference>
<dbReference type="STRING" id="641238.SAMN04490244_103150"/>
<evidence type="ECO:0000256" key="1">
    <source>
        <dbReference type="ARBA" id="ARBA00001964"/>
    </source>
</evidence>
<dbReference type="Gene3D" id="3.40.50.970">
    <property type="match status" value="1"/>
</dbReference>
<dbReference type="Pfam" id="PF16870">
    <property type="entry name" value="OxoGdeHyase_C"/>
    <property type="match status" value="1"/>
</dbReference>
<dbReference type="NCBIfam" id="NF008907">
    <property type="entry name" value="PRK12270.1"/>
    <property type="match status" value="1"/>
</dbReference>
<dbReference type="GO" id="GO:0030976">
    <property type="term" value="F:thiamine pyrophosphate binding"/>
    <property type="evidence" value="ECO:0007669"/>
    <property type="project" value="InterPro"/>
</dbReference>
<evidence type="ECO:0000256" key="7">
    <source>
        <dbReference type="ARBA" id="ARBA00023002"/>
    </source>
</evidence>
<dbReference type="InterPro" id="IPR032106">
    <property type="entry name" value="2-oxogl_dehyd_N"/>
</dbReference>
<dbReference type="InterPro" id="IPR029061">
    <property type="entry name" value="THDP-binding"/>
</dbReference>
<dbReference type="InterPro" id="IPR011603">
    <property type="entry name" value="2oxoglutarate_DH_E1"/>
</dbReference>
<dbReference type="GO" id="GO:0045252">
    <property type="term" value="C:oxoglutarate dehydrogenase complex"/>
    <property type="evidence" value="ECO:0007669"/>
    <property type="project" value="TreeGrafter"/>
</dbReference>
<dbReference type="RefSeq" id="WP_092690040.1">
    <property type="nucleotide sequence ID" value="NZ_FOGU01000003.1"/>
</dbReference>
<accession>A0A1H9SF12</accession>
<dbReference type="Pfam" id="PF16078">
    <property type="entry name" value="2-oxogl_dehyd_N"/>
    <property type="match status" value="1"/>
</dbReference>
<gene>
    <name evidence="12" type="ORF">SAMN04490244_103150</name>
</gene>
<keyword evidence="7" id="KW-0560">Oxidoreductase</keyword>
<comment type="cofactor">
    <cofactor evidence="1">
        <name>thiamine diphosphate</name>
        <dbReference type="ChEBI" id="CHEBI:58937"/>
    </cofactor>
</comment>
<dbReference type="SUPFAM" id="SSF52518">
    <property type="entry name" value="Thiamin diphosphate-binding fold (THDP-binding)"/>
    <property type="match status" value="2"/>
</dbReference>
<dbReference type="EC" id="1.2.4.2" evidence="5"/>
<dbReference type="FunFam" id="3.40.50.12470:FF:000003">
    <property type="entry name" value="2-oxoglutarate dehydrogenase E1 component"/>
    <property type="match status" value="1"/>
</dbReference>
<comment type="subunit">
    <text evidence="4">Homodimer. Part of the 2-oxoglutarate dehydrogenase (OGDH) complex composed of E1 (2-oxoglutarate dehydrogenase), E2 (dihydrolipoamide succinyltransferase) and E3 (dihydrolipoamide dehydrogenase); the complex contains multiple copies of the three enzymatic components (E1, E2 and E3).</text>
</comment>
<dbReference type="NCBIfam" id="NF006914">
    <property type="entry name" value="PRK09404.1"/>
    <property type="match status" value="1"/>
</dbReference>
<sequence length="996" mass="111395">MTDQSRNDLYHASSFMGGQNAAYLEQLYARWANDPAAVDDAWAEFFRTLGDDEGSVKAEAAGPSWARADWPISPNDELIAALDGQWPSAAPAEGAAPVAADDGKAIAEKIAQKADSSQVKVSEQAIKRAVLDSIRALMLIRAYRIRGHLVADLDPLGMRDKTPHPELDPKSYGFTDQDMDRPIFIDKVLGLEVASLREILDIVRRTYCGTFALQYMHISDPEQSGWLKERIEGYGKEVTFTEQGRRAILNKMVEAEGFEKFLHVKYMGTKRFGLDGGESLIPAMEQIIKRGGSLGVKEIVIGMPHRGRLSVLANVLGKPYRAIFNEFQGGSFKPEDVDGSGDVKYHLGASSDREFDGNKVHLSLTANPSHLEAVNPVVVGKARAKQDQHNDPQRTAVLPILLHGDAAFAGQGVVAECFGLSGLKGHRTGGTIHIVVNNQIGFTTAPHNSRSSPYPTDIALMVEAPIFHVNGDDPEAVVHAAKVATEFRQKFHKDVVIDMICYRRFGHNEGDEPMFTNPAMYKRIKQQKTTLTRYTDRLVADDLIPEGEIEDIKAQFQSTLNDEFEASKTFRPNKADWLDGRWSHLDKEGDKYQRGQTAIAEETFDEVGAALTRVPEDFNIHKTVNRLLDAKRKMFDSGEGFDWATAEALAFGSLLTEGYPVRLSGQDSVRGTFSQRHSAIIDQTSEDRYFPLNNIREGQAKYEAIDSMLSEYAVLGFEYGYSLAEPNALTCWEAQFGDFANGGQIMFDQFISSGEAKWLRMSGLVCLLPHGYEGQGPEHSSARLERFLQQCGQDNWIVANCTTPANYFHILRRQLHRTFRKPLIMMTPKSLLRHKMAVSRREEFVTGSSFHRVLWDDAEKGNSDTQLVSDDKMRRVVLCSGKVYYDLLEKRDEAGIDDVYLMRLEQFYPFPALALSKELQRFPQAEMIWCQEEPKNQGGWNFVEPNIEWVLSRTKAEHTRPVYVGRAAAAAPATGLASQHKEQQQALVNQALAIEE</sequence>
<protein>
    <recommendedName>
        <fullName evidence="6">2-oxoglutarate dehydrogenase E1 component</fullName>
        <ecNumber evidence="5">1.2.4.2</ecNumber>
    </recommendedName>
    <alternativeName>
        <fullName evidence="10">Alpha-ketoglutarate dehydrogenase</fullName>
    </alternativeName>
</protein>
<dbReference type="SMART" id="SM00861">
    <property type="entry name" value="Transket_pyr"/>
    <property type="match status" value="1"/>
</dbReference>
<evidence type="ECO:0000256" key="4">
    <source>
        <dbReference type="ARBA" id="ARBA00011301"/>
    </source>
</evidence>
<dbReference type="InterPro" id="IPR031717">
    <property type="entry name" value="ODO-1/KGD_C"/>
</dbReference>
<keyword evidence="13" id="KW-1185">Reference proteome</keyword>
<dbReference type="Gene3D" id="3.40.50.12470">
    <property type="match status" value="1"/>
</dbReference>
<keyword evidence="9" id="KW-0324">Glycolysis</keyword>
<dbReference type="GO" id="GO:0006096">
    <property type="term" value="P:glycolytic process"/>
    <property type="evidence" value="ECO:0007669"/>
    <property type="project" value="UniProtKB-KW"/>
</dbReference>
<dbReference type="CDD" id="cd02016">
    <property type="entry name" value="TPP_E1_OGDC_like"/>
    <property type="match status" value="1"/>
</dbReference>
<evidence type="ECO:0000313" key="12">
    <source>
        <dbReference type="EMBL" id="SER82953.1"/>
    </source>
</evidence>
<dbReference type="NCBIfam" id="TIGR00239">
    <property type="entry name" value="2oxo_dh_E1"/>
    <property type="match status" value="1"/>
</dbReference>
<evidence type="ECO:0000256" key="6">
    <source>
        <dbReference type="ARBA" id="ARBA00013321"/>
    </source>
</evidence>
<evidence type="ECO:0000256" key="2">
    <source>
        <dbReference type="ARBA" id="ARBA00003906"/>
    </source>
</evidence>
<dbReference type="AlphaFoldDB" id="A0A1H9SF12"/>
<keyword evidence="8" id="KW-0786">Thiamine pyrophosphate</keyword>
<dbReference type="Pfam" id="PF00676">
    <property type="entry name" value="E1_dh"/>
    <property type="match status" value="1"/>
</dbReference>
<evidence type="ECO:0000313" key="13">
    <source>
        <dbReference type="Proteomes" id="UP000198885"/>
    </source>
</evidence>
<evidence type="ECO:0000256" key="9">
    <source>
        <dbReference type="ARBA" id="ARBA00023152"/>
    </source>
</evidence>
<evidence type="ECO:0000256" key="8">
    <source>
        <dbReference type="ARBA" id="ARBA00023052"/>
    </source>
</evidence>
<proteinExistence type="inferred from homology"/>
<evidence type="ECO:0000256" key="5">
    <source>
        <dbReference type="ARBA" id="ARBA00012280"/>
    </source>
</evidence>
<dbReference type="Pfam" id="PF02779">
    <property type="entry name" value="Transket_pyr"/>
    <property type="match status" value="1"/>
</dbReference>
<dbReference type="OrthoDB" id="9759785at2"/>